<dbReference type="Pfam" id="PF02223">
    <property type="entry name" value="Thymidylate_kin"/>
    <property type="match status" value="1"/>
</dbReference>
<dbReference type="InterPro" id="IPR018095">
    <property type="entry name" value="Thymidylate_kin_CS"/>
</dbReference>
<evidence type="ECO:0000256" key="7">
    <source>
        <dbReference type="ARBA" id="ARBA00022777"/>
    </source>
</evidence>
<comment type="similarity">
    <text evidence="1 11">Belongs to the thymidylate kinase family.</text>
</comment>
<dbReference type="GO" id="GO:0004798">
    <property type="term" value="F:dTMP kinase activity"/>
    <property type="evidence" value="ECO:0007669"/>
    <property type="project" value="UniProtKB-UniRule"/>
</dbReference>
<dbReference type="Gene3D" id="3.40.50.300">
    <property type="entry name" value="P-loop containing nucleotide triphosphate hydrolases"/>
    <property type="match status" value="1"/>
</dbReference>
<keyword evidence="7 11" id="KW-0418">Kinase</keyword>
<protein>
    <recommendedName>
        <fullName evidence="3 11">Thymidylate kinase</fullName>
        <ecNumber evidence="2 11">2.7.4.9</ecNumber>
    </recommendedName>
    <alternativeName>
        <fullName evidence="11">dTMP kinase</fullName>
    </alternativeName>
</protein>
<feature type="binding site" evidence="11">
    <location>
        <begin position="48"/>
        <end position="55"/>
    </location>
    <ligand>
        <name>ATP</name>
        <dbReference type="ChEBI" id="CHEBI:30616"/>
    </ligand>
</feature>
<gene>
    <name evidence="11 13" type="primary">tmk</name>
    <name evidence="13" type="ORF">C8263_08975</name>
</gene>
<keyword evidence="14" id="KW-1185">Reference proteome</keyword>
<keyword evidence="6 11" id="KW-0547">Nucleotide-binding</keyword>
<name>A0A2T3W8F8_9DEIO</name>
<evidence type="ECO:0000256" key="5">
    <source>
        <dbReference type="ARBA" id="ARBA00022727"/>
    </source>
</evidence>
<dbReference type="GO" id="GO:0006235">
    <property type="term" value="P:dTTP biosynthetic process"/>
    <property type="evidence" value="ECO:0007669"/>
    <property type="project" value="UniProtKB-UniRule"/>
</dbReference>
<evidence type="ECO:0000256" key="8">
    <source>
        <dbReference type="ARBA" id="ARBA00022840"/>
    </source>
</evidence>
<dbReference type="PANTHER" id="PTHR10344">
    <property type="entry name" value="THYMIDYLATE KINASE"/>
    <property type="match status" value="1"/>
</dbReference>
<dbReference type="PANTHER" id="PTHR10344:SF4">
    <property type="entry name" value="UMP-CMP KINASE 2, MITOCHONDRIAL"/>
    <property type="match status" value="1"/>
</dbReference>
<organism evidence="13 14">
    <name type="scientific">Deinococcus arcticus</name>
    <dbReference type="NCBI Taxonomy" id="2136176"/>
    <lineage>
        <taxon>Bacteria</taxon>
        <taxon>Thermotogati</taxon>
        <taxon>Deinococcota</taxon>
        <taxon>Deinococci</taxon>
        <taxon>Deinococcales</taxon>
        <taxon>Deinococcaceae</taxon>
        <taxon>Deinococcus</taxon>
    </lineage>
</organism>
<dbReference type="InterPro" id="IPR027417">
    <property type="entry name" value="P-loop_NTPase"/>
</dbReference>
<dbReference type="PROSITE" id="PS01331">
    <property type="entry name" value="THYMIDYLATE_KINASE"/>
    <property type="match status" value="1"/>
</dbReference>
<dbReference type="InterPro" id="IPR018094">
    <property type="entry name" value="Thymidylate_kinase"/>
</dbReference>
<dbReference type="EMBL" id="PYSV01000007">
    <property type="protein sequence ID" value="PTA68185.1"/>
    <property type="molecule type" value="Genomic_DNA"/>
</dbReference>
<evidence type="ECO:0000256" key="11">
    <source>
        <dbReference type="HAMAP-Rule" id="MF_00165"/>
    </source>
</evidence>
<comment type="caution">
    <text evidence="13">The sequence shown here is derived from an EMBL/GenBank/DDBJ whole genome shotgun (WGS) entry which is preliminary data.</text>
</comment>
<dbReference type="CDD" id="cd01672">
    <property type="entry name" value="TMPK"/>
    <property type="match status" value="1"/>
</dbReference>
<dbReference type="GO" id="GO:0006233">
    <property type="term" value="P:dTDP biosynthetic process"/>
    <property type="evidence" value="ECO:0007669"/>
    <property type="project" value="InterPro"/>
</dbReference>
<evidence type="ECO:0000313" key="14">
    <source>
        <dbReference type="Proteomes" id="UP000240317"/>
    </source>
</evidence>
<dbReference type="GO" id="GO:0005829">
    <property type="term" value="C:cytosol"/>
    <property type="evidence" value="ECO:0007669"/>
    <property type="project" value="TreeGrafter"/>
</dbReference>
<accession>A0A2T3W8F8</accession>
<evidence type="ECO:0000256" key="4">
    <source>
        <dbReference type="ARBA" id="ARBA00022679"/>
    </source>
</evidence>
<keyword evidence="5 11" id="KW-0545">Nucleotide biosynthesis</keyword>
<dbReference type="OrthoDB" id="9774907at2"/>
<evidence type="ECO:0000256" key="3">
    <source>
        <dbReference type="ARBA" id="ARBA00017144"/>
    </source>
</evidence>
<dbReference type="Proteomes" id="UP000240317">
    <property type="component" value="Unassembled WGS sequence"/>
</dbReference>
<keyword evidence="8 11" id="KW-0067">ATP-binding</keyword>
<comment type="function">
    <text evidence="10 11">Phosphorylation of dTMP to form dTDP in both de novo and salvage pathways of dTTP synthesis.</text>
</comment>
<dbReference type="NCBIfam" id="TIGR00041">
    <property type="entry name" value="DTMP_kinase"/>
    <property type="match status" value="1"/>
</dbReference>
<dbReference type="AlphaFoldDB" id="A0A2T3W8F8"/>
<feature type="domain" description="Thymidylate kinase-like" evidence="12">
    <location>
        <begin position="46"/>
        <end position="234"/>
    </location>
</feature>
<sequence>MPGTTKPRCLACAPWPRTWKTALACPGSFCTIPPACKHVHGLFLTFEGPEGAGKSTQLSRLTARLAQLGAPCTVTREPGGTPLGTRVREVLLDPALSIDPLPEFLLYSASRAQLVANVIRPALARGEVVVCDRYADSTLAYQGAGRALPEALLRQITHAATGGLSPHLTLLLDLDPALGLARAARRGQPDRLEQADLAFHARVRAGFLALAEAEPARFLVLDATHPEEALAEEIWAAVTPLLDRA</sequence>
<evidence type="ECO:0000256" key="1">
    <source>
        <dbReference type="ARBA" id="ARBA00009776"/>
    </source>
</evidence>
<dbReference type="FunFam" id="3.40.50.300:FF:000225">
    <property type="entry name" value="Thymidylate kinase"/>
    <property type="match status" value="1"/>
</dbReference>
<proteinExistence type="inferred from homology"/>
<dbReference type="GO" id="GO:0006227">
    <property type="term" value="P:dUDP biosynthetic process"/>
    <property type="evidence" value="ECO:0007669"/>
    <property type="project" value="TreeGrafter"/>
</dbReference>
<dbReference type="GO" id="GO:0005524">
    <property type="term" value="F:ATP binding"/>
    <property type="evidence" value="ECO:0007669"/>
    <property type="project" value="UniProtKB-UniRule"/>
</dbReference>
<evidence type="ECO:0000256" key="2">
    <source>
        <dbReference type="ARBA" id="ARBA00012980"/>
    </source>
</evidence>
<evidence type="ECO:0000256" key="9">
    <source>
        <dbReference type="ARBA" id="ARBA00048743"/>
    </source>
</evidence>
<evidence type="ECO:0000313" key="13">
    <source>
        <dbReference type="EMBL" id="PTA68185.1"/>
    </source>
</evidence>
<evidence type="ECO:0000256" key="6">
    <source>
        <dbReference type="ARBA" id="ARBA00022741"/>
    </source>
</evidence>
<dbReference type="EC" id="2.7.4.9" evidence="2 11"/>
<dbReference type="HAMAP" id="MF_00165">
    <property type="entry name" value="Thymidylate_kinase"/>
    <property type="match status" value="1"/>
</dbReference>
<comment type="catalytic activity">
    <reaction evidence="9 11">
        <text>dTMP + ATP = dTDP + ADP</text>
        <dbReference type="Rhea" id="RHEA:13517"/>
        <dbReference type="ChEBI" id="CHEBI:30616"/>
        <dbReference type="ChEBI" id="CHEBI:58369"/>
        <dbReference type="ChEBI" id="CHEBI:63528"/>
        <dbReference type="ChEBI" id="CHEBI:456216"/>
        <dbReference type="EC" id="2.7.4.9"/>
    </reaction>
</comment>
<evidence type="ECO:0000259" key="12">
    <source>
        <dbReference type="Pfam" id="PF02223"/>
    </source>
</evidence>
<dbReference type="SUPFAM" id="SSF52540">
    <property type="entry name" value="P-loop containing nucleoside triphosphate hydrolases"/>
    <property type="match status" value="1"/>
</dbReference>
<reference evidence="13 14" key="1">
    <citation type="submission" date="2018-03" db="EMBL/GenBank/DDBJ databases">
        <title>Draft genome of Deinococcus sp. OD32.</title>
        <authorList>
            <person name="Wang X.-P."/>
            <person name="Du Z.-J."/>
        </authorList>
    </citation>
    <scope>NUCLEOTIDE SEQUENCE [LARGE SCALE GENOMIC DNA]</scope>
    <source>
        <strain evidence="13 14">OD32</strain>
    </source>
</reference>
<dbReference type="InterPro" id="IPR039430">
    <property type="entry name" value="Thymidylate_kin-like_dom"/>
</dbReference>
<keyword evidence="4 11" id="KW-0808">Transferase</keyword>
<evidence type="ECO:0000256" key="10">
    <source>
        <dbReference type="ARBA" id="ARBA00057735"/>
    </source>
</evidence>